<keyword evidence="2" id="KW-1185">Reference proteome</keyword>
<evidence type="ECO:0008006" key="3">
    <source>
        <dbReference type="Google" id="ProtNLM"/>
    </source>
</evidence>
<accession>A0ABV8QQW9</accession>
<comment type="caution">
    <text evidence="1">The sequence shown here is derived from an EMBL/GenBank/DDBJ whole genome shotgun (WGS) entry which is preliminary data.</text>
</comment>
<organism evidence="1 2">
    <name type="scientific">Ferruginibacter yonginensis</name>
    <dbReference type="NCBI Taxonomy" id="1310416"/>
    <lineage>
        <taxon>Bacteria</taxon>
        <taxon>Pseudomonadati</taxon>
        <taxon>Bacteroidota</taxon>
        <taxon>Chitinophagia</taxon>
        <taxon>Chitinophagales</taxon>
        <taxon>Chitinophagaceae</taxon>
        <taxon>Ferruginibacter</taxon>
    </lineage>
</organism>
<evidence type="ECO:0000313" key="1">
    <source>
        <dbReference type="EMBL" id="MFC4262650.1"/>
    </source>
</evidence>
<dbReference type="PROSITE" id="PS51257">
    <property type="entry name" value="PROKAR_LIPOPROTEIN"/>
    <property type="match status" value="1"/>
</dbReference>
<sequence>MKTYFLCLLLFVATFSSCKKDNVNNGIIGKWKLIEVYDGYANGGNFQWNNISNDYSHSLEFSENGQYLRQENINGNNQQCIGTYILQTDNNLEINSNCNTAIEKMKISELTTTILIIDRQVIEGKIRYKYTTIN</sequence>
<name>A0ABV8QQW9_9BACT</name>
<dbReference type="Proteomes" id="UP001595907">
    <property type="component" value="Unassembled WGS sequence"/>
</dbReference>
<reference evidence="2" key="1">
    <citation type="journal article" date="2019" name="Int. J. Syst. Evol. Microbiol.">
        <title>The Global Catalogue of Microorganisms (GCM) 10K type strain sequencing project: providing services to taxonomists for standard genome sequencing and annotation.</title>
        <authorList>
            <consortium name="The Broad Institute Genomics Platform"/>
            <consortium name="The Broad Institute Genome Sequencing Center for Infectious Disease"/>
            <person name="Wu L."/>
            <person name="Ma J."/>
        </authorList>
    </citation>
    <scope>NUCLEOTIDE SEQUENCE [LARGE SCALE GENOMIC DNA]</scope>
    <source>
        <strain evidence="2">CECT 8289</strain>
    </source>
</reference>
<gene>
    <name evidence="1" type="ORF">ACFOWM_07165</name>
</gene>
<proteinExistence type="predicted"/>
<evidence type="ECO:0000313" key="2">
    <source>
        <dbReference type="Proteomes" id="UP001595907"/>
    </source>
</evidence>
<dbReference type="RefSeq" id="WP_379708305.1">
    <property type="nucleotide sequence ID" value="NZ_JBHSCZ010000002.1"/>
</dbReference>
<dbReference type="EMBL" id="JBHSCZ010000002">
    <property type="protein sequence ID" value="MFC4262650.1"/>
    <property type="molecule type" value="Genomic_DNA"/>
</dbReference>
<protein>
    <recommendedName>
        <fullName evidence="3">Lipocalin-like domain-containing protein</fullName>
    </recommendedName>
</protein>